<dbReference type="GO" id="GO:0008233">
    <property type="term" value="F:peptidase activity"/>
    <property type="evidence" value="ECO:0007669"/>
    <property type="project" value="UniProtKB-KW"/>
</dbReference>
<keyword evidence="2" id="KW-0645">Protease</keyword>
<dbReference type="Pfam" id="PF01546">
    <property type="entry name" value="Peptidase_M20"/>
    <property type="match status" value="1"/>
</dbReference>
<feature type="signal peptide" evidence="6">
    <location>
        <begin position="1"/>
        <end position="33"/>
    </location>
</feature>
<keyword evidence="5" id="KW-0862">Zinc</keyword>
<dbReference type="PROSITE" id="PS00759">
    <property type="entry name" value="ARGE_DAPE_CPG2_2"/>
    <property type="match status" value="1"/>
</dbReference>
<evidence type="ECO:0000256" key="2">
    <source>
        <dbReference type="ARBA" id="ARBA00022670"/>
    </source>
</evidence>
<dbReference type="InterPro" id="IPR036264">
    <property type="entry name" value="Bact_exopeptidase_dim_dom"/>
</dbReference>
<sequence length="480" mass="51308">MTRSWFGKRGRKAIGTTVLTMLLGSSAAAPALAGDDSEAAFRSLYRELVEIDTTLSAGDCTAASRAMAARLAAAGYPQADLQILGPAERPREHALIATLHGSAGSTLAPLLLLAHVDVVEARRADWQRDPFKLVEEDGWFYARGASDDKAMAAIFTDAMIRYRREGYRPRRDIKLALTCGEETSEQFNSVSWLLAHQPDALKAAFALNEGAGGELDAGGRPVSLQIQAGEKVYADFTLEITNNGGHSSRPVADNAIYRLAAALQRLAAYTFPIALNDATRGYFQAQAALVGGTTAADMLAVLNTPPDDAAAARLWAINPGWNSMLRTTCVATQLAAGHAPNALPQRATANVNCRILPGVSVDQVQQDLQRIVADDGIAIRRSEDPVTAAAPPLTPAILVPVREVAARIWPGVPVVPTMTTGATDGRFLNAAGIPTYGLSGLFHDAEGSRAHGLDERIRVRSLMDGRRFLYDVVKRYGSAR</sequence>
<dbReference type="RefSeq" id="WP_245793212.1">
    <property type="nucleotide sequence ID" value="NZ_FQWZ01000004.1"/>
</dbReference>
<accession>A0A1M5NR23</accession>
<evidence type="ECO:0000256" key="5">
    <source>
        <dbReference type="ARBA" id="ARBA00022833"/>
    </source>
</evidence>
<dbReference type="PANTHER" id="PTHR45962">
    <property type="entry name" value="N-FATTY-ACYL-AMINO ACID SYNTHASE/HYDROLASE PM20D1"/>
    <property type="match status" value="1"/>
</dbReference>
<dbReference type="GO" id="GO:0006508">
    <property type="term" value="P:proteolysis"/>
    <property type="evidence" value="ECO:0007669"/>
    <property type="project" value="UniProtKB-KW"/>
</dbReference>
<keyword evidence="9" id="KW-1185">Reference proteome</keyword>
<dbReference type="Pfam" id="PF07687">
    <property type="entry name" value="M20_dimer"/>
    <property type="match status" value="1"/>
</dbReference>
<evidence type="ECO:0000256" key="6">
    <source>
        <dbReference type="SAM" id="SignalP"/>
    </source>
</evidence>
<dbReference type="AlphaFoldDB" id="A0A1M5NR23"/>
<dbReference type="InterPro" id="IPR001261">
    <property type="entry name" value="ArgE/DapE_CS"/>
</dbReference>
<dbReference type="SUPFAM" id="SSF55031">
    <property type="entry name" value="Bacterial exopeptidase dimerisation domain"/>
    <property type="match status" value="1"/>
</dbReference>
<dbReference type="PROSITE" id="PS00758">
    <property type="entry name" value="ARGE_DAPE_CPG2_1"/>
    <property type="match status" value="1"/>
</dbReference>
<dbReference type="InterPro" id="IPR002933">
    <property type="entry name" value="Peptidase_M20"/>
</dbReference>
<dbReference type="Gene3D" id="3.30.70.360">
    <property type="match status" value="1"/>
</dbReference>
<evidence type="ECO:0000313" key="8">
    <source>
        <dbReference type="EMBL" id="SHG91992.1"/>
    </source>
</evidence>
<dbReference type="NCBIfam" id="NF006596">
    <property type="entry name" value="PRK09133.1"/>
    <property type="match status" value="1"/>
</dbReference>
<name>A0A1M5NR23_9GAMM</name>
<feature type="domain" description="Peptidase M20 dimerisation" evidence="7">
    <location>
        <begin position="229"/>
        <end position="375"/>
    </location>
</feature>
<dbReference type="EMBL" id="FQWZ01000004">
    <property type="protein sequence ID" value="SHG91992.1"/>
    <property type="molecule type" value="Genomic_DNA"/>
</dbReference>
<evidence type="ECO:0000259" key="7">
    <source>
        <dbReference type="Pfam" id="PF07687"/>
    </source>
</evidence>
<keyword evidence="4" id="KW-0378">Hydrolase</keyword>
<dbReference type="GO" id="GO:0046872">
    <property type="term" value="F:metal ion binding"/>
    <property type="evidence" value="ECO:0007669"/>
    <property type="project" value="UniProtKB-KW"/>
</dbReference>
<evidence type="ECO:0000256" key="1">
    <source>
        <dbReference type="ARBA" id="ARBA00006247"/>
    </source>
</evidence>
<gene>
    <name evidence="8" type="ORF">SAMN04488068_1822</name>
</gene>
<reference evidence="8 9" key="1">
    <citation type="submission" date="2016-11" db="EMBL/GenBank/DDBJ databases">
        <authorList>
            <person name="Jaros S."/>
            <person name="Januszkiewicz K."/>
            <person name="Wedrychowicz H."/>
        </authorList>
    </citation>
    <scope>NUCLEOTIDE SEQUENCE [LARGE SCALE GENOMIC DNA]</scope>
    <source>
        <strain evidence="8 9">CGMCC 1.7049</strain>
    </source>
</reference>
<dbReference type="InterPro" id="IPR011650">
    <property type="entry name" value="Peptidase_M20_dimer"/>
</dbReference>
<organism evidence="8 9">
    <name type="scientific">Hydrocarboniphaga daqingensis</name>
    <dbReference type="NCBI Taxonomy" id="490188"/>
    <lineage>
        <taxon>Bacteria</taxon>
        <taxon>Pseudomonadati</taxon>
        <taxon>Pseudomonadota</taxon>
        <taxon>Gammaproteobacteria</taxon>
        <taxon>Nevskiales</taxon>
        <taxon>Nevskiaceae</taxon>
        <taxon>Hydrocarboniphaga</taxon>
    </lineage>
</organism>
<dbReference type="Gene3D" id="1.10.150.900">
    <property type="match status" value="1"/>
</dbReference>
<dbReference type="STRING" id="490188.SAMN04488068_1822"/>
<evidence type="ECO:0000313" key="9">
    <source>
        <dbReference type="Proteomes" id="UP000199758"/>
    </source>
</evidence>
<dbReference type="InterPro" id="IPR047177">
    <property type="entry name" value="Pept_M20A"/>
</dbReference>
<dbReference type="Proteomes" id="UP000199758">
    <property type="component" value="Unassembled WGS sequence"/>
</dbReference>
<evidence type="ECO:0000256" key="4">
    <source>
        <dbReference type="ARBA" id="ARBA00022801"/>
    </source>
</evidence>
<dbReference type="SUPFAM" id="SSF53187">
    <property type="entry name" value="Zn-dependent exopeptidases"/>
    <property type="match status" value="1"/>
</dbReference>
<protein>
    <submittedName>
        <fullName evidence="8">Acetylornithine deacetylase/Succinyl-diaminopimelate desuccinylase</fullName>
    </submittedName>
</protein>
<evidence type="ECO:0000256" key="3">
    <source>
        <dbReference type="ARBA" id="ARBA00022723"/>
    </source>
</evidence>
<keyword evidence="6" id="KW-0732">Signal</keyword>
<proteinExistence type="inferred from homology"/>
<comment type="similarity">
    <text evidence="1">Belongs to the peptidase M20A family.</text>
</comment>
<keyword evidence="3" id="KW-0479">Metal-binding</keyword>
<feature type="chain" id="PRO_5012612603" evidence="6">
    <location>
        <begin position="34"/>
        <end position="480"/>
    </location>
</feature>
<dbReference type="Gene3D" id="3.40.630.10">
    <property type="entry name" value="Zn peptidases"/>
    <property type="match status" value="1"/>
</dbReference>
<dbReference type="PANTHER" id="PTHR45962:SF1">
    <property type="entry name" value="N-FATTY-ACYL-AMINO ACID SYNTHASE_HYDROLASE PM20D1"/>
    <property type="match status" value="1"/>
</dbReference>